<dbReference type="OrthoDB" id="10250414at2759"/>
<organism evidence="7 8">
    <name type="scientific">Piloderma croceum (strain F 1598)</name>
    <dbReference type="NCBI Taxonomy" id="765440"/>
    <lineage>
        <taxon>Eukaryota</taxon>
        <taxon>Fungi</taxon>
        <taxon>Dikarya</taxon>
        <taxon>Basidiomycota</taxon>
        <taxon>Agaricomycotina</taxon>
        <taxon>Agaricomycetes</taxon>
        <taxon>Agaricomycetidae</taxon>
        <taxon>Atheliales</taxon>
        <taxon>Atheliaceae</taxon>
        <taxon>Piloderma</taxon>
    </lineage>
</organism>
<dbReference type="SUPFAM" id="SSF82171">
    <property type="entry name" value="DPP6 N-terminal domain-like"/>
    <property type="match status" value="1"/>
</dbReference>
<feature type="domain" description="Translation initiation factor beta propellor-like" evidence="6">
    <location>
        <begin position="214"/>
        <end position="354"/>
    </location>
</feature>
<evidence type="ECO:0000256" key="5">
    <source>
        <dbReference type="SAM" id="MobiDB-lite"/>
    </source>
</evidence>
<evidence type="ECO:0000256" key="3">
    <source>
        <dbReference type="ARBA" id="ARBA00022884"/>
    </source>
</evidence>
<reference evidence="7 8" key="1">
    <citation type="submission" date="2014-04" db="EMBL/GenBank/DDBJ databases">
        <authorList>
            <consortium name="DOE Joint Genome Institute"/>
            <person name="Kuo A."/>
            <person name="Tarkka M."/>
            <person name="Buscot F."/>
            <person name="Kohler A."/>
            <person name="Nagy L.G."/>
            <person name="Floudas D."/>
            <person name="Copeland A."/>
            <person name="Barry K.W."/>
            <person name="Cichocki N."/>
            <person name="Veneault-Fourrey C."/>
            <person name="LaButti K."/>
            <person name="Lindquist E.A."/>
            <person name="Lipzen A."/>
            <person name="Lundell T."/>
            <person name="Morin E."/>
            <person name="Murat C."/>
            <person name="Sun H."/>
            <person name="Tunlid A."/>
            <person name="Henrissat B."/>
            <person name="Grigoriev I.V."/>
            <person name="Hibbett D.S."/>
            <person name="Martin F."/>
            <person name="Nordberg H.P."/>
            <person name="Cantor M.N."/>
            <person name="Hua S.X."/>
        </authorList>
    </citation>
    <scope>NUCLEOTIDE SEQUENCE [LARGE SCALE GENOMIC DNA]</scope>
    <source>
        <strain evidence="7 8">F 1598</strain>
    </source>
</reference>
<reference evidence="8" key="2">
    <citation type="submission" date="2015-01" db="EMBL/GenBank/DDBJ databases">
        <title>Evolutionary Origins and Diversification of the Mycorrhizal Mutualists.</title>
        <authorList>
            <consortium name="DOE Joint Genome Institute"/>
            <consortium name="Mycorrhizal Genomics Consortium"/>
            <person name="Kohler A."/>
            <person name="Kuo A."/>
            <person name="Nagy L.G."/>
            <person name="Floudas D."/>
            <person name="Copeland A."/>
            <person name="Barry K.W."/>
            <person name="Cichocki N."/>
            <person name="Veneault-Fourrey C."/>
            <person name="LaButti K."/>
            <person name="Lindquist E.A."/>
            <person name="Lipzen A."/>
            <person name="Lundell T."/>
            <person name="Morin E."/>
            <person name="Murat C."/>
            <person name="Riley R."/>
            <person name="Ohm R."/>
            <person name="Sun H."/>
            <person name="Tunlid A."/>
            <person name="Henrissat B."/>
            <person name="Grigoriev I.V."/>
            <person name="Hibbett D.S."/>
            <person name="Martin F."/>
        </authorList>
    </citation>
    <scope>NUCLEOTIDE SEQUENCE [LARGE SCALE GENOMIC DNA]</scope>
    <source>
        <strain evidence="8">F 1598</strain>
    </source>
</reference>
<dbReference type="GO" id="GO:0003723">
    <property type="term" value="F:RNA binding"/>
    <property type="evidence" value="ECO:0007669"/>
    <property type="project" value="UniProtKB-KW"/>
</dbReference>
<dbReference type="Pfam" id="PF08662">
    <property type="entry name" value="eIF2A"/>
    <property type="match status" value="1"/>
</dbReference>
<evidence type="ECO:0000256" key="2">
    <source>
        <dbReference type="ARBA" id="ARBA00022540"/>
    </source>
</evidence>
<protein>
    <recommendedName>
        <fullName evidence="6">Translation initiation factor beta propellor-like domain-containing protein</fullName>
    </recommendedName>
</protein>
<evidence type="ECO:0000256" key="4">
    <source>
        <dbReference type="ARBA" id="ARBA00022917"/>
    </source>
</evidence>
<dbReference type="InParanoid" id="A0A0C3CQ15"/>
<evidence type="ECO:0000313" key="8">
    <source>
        <dbReference type="Proteomes" id="UP000054166"/>
    </source>
</evidence>
<evidence type="ECO:0000259" key="6">
    <source>
        <dbReference type="Pfam" id="PF08662"/>
    </source>
</evidence>
<feature type="compositionally biased region" description="Basic and acidic residues" evidence="5">
    <location>
        <begin position="544"/>
        <end position="558"/>
    </location>
</feature>
<dbReference type="STRING" id="765440.A0A0C3CQ15"/>
<evidence type="ECO:0000256" key="1">
    <source>
        <dbReference type="ARBA" id="ARBA00022490"/>
    </source>
</evidence>
<accession>A0A0C3CQ15</accession>
<dbReference type="GO" id="GO:0003743">
    <property type="term" value="F:translation initiation factor activity"/>
    <property type="evidence" value="ECO:0007669"/>
    <property type="project" value="UniProtKB-KW"/>
</dbReference>
<dbReference type="GO" id="GO:0005852">
    <property type="term" value="C:eukaryotic translation initiation factor 3 complex"/>
    <property type="evidence" value="ECO:0007669"/>
    <property type="project" value="InterPro"/>
</dbReference>
<gene>
    <name evidence="7" type="ORF">PILCRDRAFT_83848</name>
</gene>
<feature type="region of interest" description="Disordered" evidence="5">
    <location>
        <begin position="625"/>
        <end position="649"/>
    </location>
</feature>
<keyword evidence="1" id="KW-0963">Cytoplasm</keyword>
<dbReference type="EMBL" id="KN832971">
    <property type="protein sequence ID" value="KIM91777.1"/>
    <property type="molecule type" value="Genomic_DNA"/>
</dbReference>
<keyword evidence="3" id="KW-0694">RNA-binding</keyword>
<proteinExistence type="predicted"/>
<feature type="compositionally biased region" description="Pro residues" evidence="5">
    <location>
        <begin position="626"/>
        <end position="637"/>
    </location>
</feature>
<keyword evidence="2" id="KW-0396">Initiation factor</keyword>
<dbReference type="GO" id="GO:0031369">
    <property type="term" value="F:translation initiation factor binding"/>
    <property type="evidence" value="ECO:0007669"/>
    <property type="project" value="InterPro"/>
</dbReference>
<keyword evidence="4" id="KW-0648">Protein biosynthesis</keyword>
<dbReference type="InterPro" id="IPR013979">
    <property type="entry name" value="TIF_beta_prop-like"/>
</dbReference>
<keyword evidence="8" id="KW-1185">Reference proteome</keyword>
<name>A0A0C3CQ15_PILCF</name>
<dbReference type="HOGENOM" id="CLU_389378_0_0_1"/>
<evidence type="ECO:0000313" key="7">
    <source>
        <dbReference type="EMBL" id="KIM91777.1"/>
    </source>
</evidence>
<feature type="region of interest" description="Disordered" evidence="5">
    <location>
        <begin position="526"/>
        <end position="563"/>
    </location>
</feature>
<dbReference type="PANTHER" id="PTHR14068">
    <property type="entry name" value="EUKARYOTIC TRANSLATION INITIATION FACTOR 3 EIF3 -RELATED"/>
    <property type="match status" value="1"/>
</dbReference>
<sequence>MNESYLEPPVEEYMPRRILKGAINTQLIVEMKCRYIGMVKSPSAQWLTSNRVRAFEEQSCSILRKSSHIDEGNQIAIWEIASGNLLRTFPAIHADGDDSNVKAQMRWPVMKWSPDDNYVARVTPGQQISVYELPDMGLEGKKSIKIEGVMDFEWHLLEEAKKEQRKMSGVEEAQQKGNESREHILAYWTPDIANRPARVTSLAVLLFAKKNYSVSLRTRATSYNKTVFCNLEIFHVRRKQSPVEIIELKDAVLDFSWEPQGERFAIVSSGDLNLGNNGSGSLLKFTLAFTSYAPRWAPRGRFVVLVTVGYPSKLELQFWDLDFNVEDCSNLIRTGVSKWGKKCSTQKSGMAFMTMNGDATGHSSGDTEQSLCDSHEMNIWILPSILVKTKKYYRSAHMMSPQTSLWCHATVNFSSSMAITPPIAKMNSNGAYKKRQRTGRAREWISEFETAHVKMERRWGPTTPFYPHQKMPSSVGCRTAGDLSRNKNIYDSILSKLIPHQSPLALQTRSNAECLVVVEASHSSTTSNSMGRLTIRPPDPFSELADHPHSAESVRDRLTSPPQLSLSLPVNQTYKCGVPGCGQSFQAHADLLQHDYQPRPDFSNPTGLSQGPKFPCDSSYISIASSPPPSFPSPSPSSPSLASPTGAFMSNPENVDARYGAFHNVSGSQYHINQLIGQKEVGVSDVRYHVIGGFSCSLADGREGAESRL</sequence>
<dbReference type="Proteomes" id="UP000054166">
    <property type="component" value="Unassembled WGS sequence"/>
</dbReference>
<dbReference type="PANTHER" id="PTHR14068:SF0">
    <property type="entry name" value="EUKARYOTIC TRANSLATION INITIATION FACTOR 3 SUBUNIT B"/>
    <property type="match status" value="1"/>
</dbReference>
<dbReference type="InterPro" id="IPR011400">
    <property type="entry name" value="EIF3B"/>
</dbReference>
<dbReference type="AlphaFoldDB" id="A0A0C3CQ15"/>